<comment type="caution">
    <text evidence="3">The sequence shown here is derived from an EMBL/GenBank/DDBJ whole genome shotgun (WGS) entry which is preliminary data.</text>
</comment>
<keyword evidence="3" id="KW-0436">Ligase</keyword>
<evidence type="ECO:0000313" key="4">
    <source>
        <dbReference type="Proteomes" id="UP000327039"/>
    </source>
</evidence>
<proteinExistence type="predicted"/>
<dbReference type="AlphaFoldDB" id="A0A5J5IX31"/>
<dbReference type="Proteomes" id="UP000327039">
    <property type="component" value="Unassembled WGS sequence"/>
</dbReference>
<reference evidence="4" key="1">
    <citation type="submission" date="2019-09" db="EMBL/GenBank/DDBJ databases">
        <title>Mumia zhuanghuii sp. nov. isolated from the intestinal contents of plateau pika (Ochotona curzoniae) in the Qinghai-Tibet plateau of China.</title>
        <authorList>
            <person name="Tian Z."/>
        </authorList>
    </citation>
    <scope>NUCLEOTIDE SEQUENCE [LARGE SCALE GENOMIC DNA]</scope>
    <source>
        <strain evidence="4">DSM 25564</strain>
    </source>
</reference>
<feature type="region of interest" description="Disordered" evidence="1">
    <location>
        <begin position="93"/>
        <end position="114"/>
    </location>
</feature>
<gene>
    <name evidence="3" type="ORF">F6B42_04345</name>
</gene>
<dbReference type="EMBL" id="VYRZ01000001">
    <property type="protein sequence ID" value="KAA9089701.1"/>
    <property type="molecule type" value="Genomic_DNA"/>
</dbReference>
<keyword evidence="4" id="KW-1185">Reference proteome</keyword>
<dbReference type="GO" id="GO:0016874">
    <property type="term" value="F:ligase activity"/>
    <property type="evidence" value="ECO:0007669"/>
    <property type="project" value="UniProtKB-KW"/>
</dbReference>
<dbReference type="Pfam" id="PF25355">
    <property type="entry name" value="DUF7882"/>
    <property type="match status" value="1"/>
</dbReference>
<feature type="domain" description="DUF7882" evidence="2">
    <location>
        <begin position="1"/>
        <end position="97"/>
    </location>
</feature>
<dbReference type="InterPro" id="IPR057204">
    <property type="entry name" value="DUF7882"/>
</dbReference>
<accession>A0A5J5IX31</accession>
<dbReference type="OrthoDB" id="5123855at2"/>
<organism evidence="3 4">
    <name type="scientific">Microbacterium radiodurans</name>
    <dbReference type="NCBI Taxonomy" id="661398"/>
    <lineage>
        <taxon>Bacteria</taxon>
        <taxon>Bacillati</taxon>
        <taxon>Actinomycetota</taxon>
        <taxon>Actinomycetes</taxon>
        <taxon>Micrococcales</taxon>
        <taxon>Microbacteriaceae</taxon>
        <taxon>Microbacterium</taxon>
    </lineage>
</organism>
<evidence type="ECO:0000259" key="2">
    <source>
        <dbReference type="Pfam" id="PF25355"/>
    </source>
</evidence>
<name>A0A5J5IX31_9MICO</name>
<dbReference type="RefSeq" id="WP_150418332.1">
    <property type="nucleotide sequence ID" value="NZ_VYRZ01000001.1"/>
</dbReference>
<protein>
    <submittedName>
        <fullName evidence="3">ATP-dependent DNA ligase</fullName>
    </submittedName>
</protein>
<evidence type="ECO:0000256" key="1">
    <source>
        <dbReference type="SAM" id="MobiDB-lite"/>
    </source>
</evidence>
<evidence type="ECO:0000313" key="3">
    <source>
        <dbReference type="EMBL" id="KAA9089701.1"/>
    </source>
</evidence>
<sequence>MGRFIYGNGQSKTEIEDRTLAHLQHVMGSKLRRSECFFFSWRDDVSVGDGRHSVWIHPSANLEFKFHGHRPPQLNRDWLEALAKVANSSSGLYVVPEPTPGRRAPTTDALPISV</sequence>